<evidence type="ECO:0000256" key="1">
    <source>
        <dbReference type="SAM" id="MobiDB-lite"/>
    </source>
</evidence>
<dbReference type="EMBL" id="OZ035833">
    <property type="protein sequence ID" value="CAL1573357.1"/>
    <property type="molecule type" value="Genomic_DNA"/>
</dbReference>
<dbReference type="AlphaFoldDB" id="A0AAV2JC90"/>
<feature type="region of interest" description="Disordered" evidence="1">
    <location>
        <begin position="1"/>
        <end position="50"/>
    </location>
</feature>
<proteinExistence type="predicted"/>
<feature type="compositionally biased region" description="Polar residues" evidence="1">
    <location>
        <begin position="1"/>
        <end position="22"/>
    </location>
</feature>
<feature type="region of interest" description="Disordered" evidence="1">
    <location>
        <begin position="165"/>
        <end position="205"/>
    </location>
</feature>
<keyword evidence="3" id="KW-1185">Reference proteome</keyword>
<accession>A0AAV2JC90</accession>
<evidence type="ECO:0000313" key="3">
    <source>
        <dbReference type="Proteomes" id="UP001497482"/>
    </source>
</evidence>
<feature type="region of interest" description="Disordered" evidence="1">
    <location>
        <begin position="70"/>
        <end position="129"/>
    </location>
</feature>
<sequence>MQSSPHARASPSVSGSTRSSLNDLFIPPSPVPDRSRRSAGLASQDAGSVRTFLAARGVVPDRRIILDHAHRTMGPMPSNGQRPCPIIAKFQSGDTEAKDSGSDSEDSSTEAKEPQLEDMESLGQSSGCPIVELSQNSEDFKVDEEVFEDIVSSPSVGVLTIKHDGEPVSVVPSPDSASTESSSDTIPVILLPGNGRDSTQTLSPN</sequence>
<name>A0AAV2JC90_KNICA</name>
<reference evidence="2 3" key="1">
    <citation type="submission" date="2024-04" db="EMBL/GenBank/DDBJ databases">
        <authorList>
            <person name="Waldvogel A.-M."/>
            <person name="Schoenle A."/>
        </authorList>
    </citation>
    <scope>NUCLEOTIDE SEQUENCE [LARGE SCALE GENOMIC DNA]</scope>
</reference>
<protein>
    <submittedName>
        <fullName evidence="2">Uncharacterized protein</fullName>
    </submittedName>
</protein>
<feature type="compositionally biased region" description="Low complexity" evidence="1">
    <location>
        <begin position="167"/>
        <end position="185"/>
    </location>
</feature>
<organism evidence="2 3">
    <name type="scientific">Knipowitschia caucasica</name>
    <name type="common">Caucasian dwarf goby</name>
    <name type="synonym">Pomatoschistus caucasicus</name>
    <dbReference type="NCBI Taxonomy" id="637954"/>
    <lineage>
        <taxon>Eukaryota</taxon>
        <taxon>Metazoa</taxon>
        <taxon>Chordata</taxon>
        <taxon>Craniata</taxon>
        <taxon>Vertebrata</taxon>
        <taxon>Euteleostomi</taxon>
        <taxon>Actinopterygii</taxon>
        <taxon>Neopterygii</taxon>
        <taxon>Teleostei</taxon>
        <taxon>Neoteleostei</taxon>
        <taxon>Acanthomorphata</taxon>
        <taxon>Gobiaria</taxon>
        <taxon>Gobiiformes</taxon>
        <taxon>Gobioidei</taxon>
        <taxon>Gobiidae</taxon>
        <taxon>Gobiinae</taxon>
        <taxon>Knipowitschia</taxon>
    </lineage>
</organism>
<dbReference type="Proteomes" id="UP001497482">
    <property type="component" value="Chromosome 11"/>
</dbReference>
<gene>
    <name evidence="2" type="ORF">KC01_LOCUS5277</name>
</gene>
<feature type="compositionally biased region" description="Polar residues" evidence="1">
    <location>
        <begin position="196"/>
        <end position="205"/>
    </location>
</feature>
<evidence type="ECO:0000313" key="2">
    <source>
        <dbReference type="EMBL" id="CAL1573357.1"/>
    </source>
</evidence>